<proteinExistence type="predicted"/>
<sequence length="95" mass="10615">MKLTNTADSRLLANLWNSVPVIIRSAQEYEKGVPKHVRYPAGAVYKLKINKPKTLANAIINPETDLNAISTQLNAISDHNSDNYIKVVEQILEDN</sequence>
<reference evidence="1 2" key="1">
    <citation type="submission" date="2024-04" db="EMBL/GenBank/DDBJ databases">
        <title>Tritrichomonas musculus Genome.</title>
        <authorList>
            <person name="Alves-Ferreira E."/>
            <person name="Grigg M."/>
            <person name="Lorenzi H."/>
            <person name="Galac M."/>
        </authorList>
    </citation>
    <scope>NUCLEOTIDE SEQUENCE [LARGE SCALE GENOMIC DNA]</scope>
    <source>
        <strain evidence="1 2">EAF2021</strain>
    </source>
</reference>
<keyword evidence="2" id="KW-1185">Reference proteome</keyword>
<gene>
    <name evidence="1" type="ORF">M9Y10_004343</name>
</gene>
<dbReference type="EMBL" id="JAPFFF010000010">
    <property type="protein sequence ID" value="KAK8881599.1"/>
    <property type="molecule type" value="Genomic_DNA"/>
</dbReference>
<organism evidence="1 2">
    <name type="scientific">Tritrichomonas musculus</name>
    <dbReference type="NCBI Taxonomy" id="1915356"/>
    <lineage>
        <taxon>Eukaryota</taxon>
        <taxon>Metamonada</taxon>
        <taxon>Parabasalia</taxon>
        <taxon>Tritrichomonadida</taxon>
        <taxon>Tritrichomonadidae</taxon>
        <taxon>Tritrichomonas</taxon>
    </lineage>
</organism>
<protein>
    <submittedName>
        <fullName evidence="1">Uncharacterized protein</fullName>
    </submittedName>
</protein>
<name>A0ABR2JRQ3_9EUKA</name>
<dbReference type="Proteomes" id="UP001470230">
    <property type="component" value="Unassembled WGS sequence"/>
</dbReference>
<evidence type="ECO:0000313" key="2">
    <source>
        <dbReference type="Proteomes" id="UP001470230"/>
    </source>
</evidence>
<evidence type="ECO:0000313" key="1">
    <source>
        <dbReference type="EMBL" id="KAK8881599.1"/>
    </source>
</evidence>
<accession>A0ABR2JRQ3</accession>
<comment type="caution">
    <text evidence="1">The sequence shown here is derived from an EMBL/GenBank/DDBJ whole genome shotgun (WGS) entry which is preliminary data.</text>
</comment>